<evidence type="ECO:0000313" key="2">
    <source>
        <dbReference type="Proteomes" id="UP001420932"/>
    </source>
</evidence>
<accession>A0AAP0LEM7</accession>
<proteinExistence type="predicted"/>
<organism evidence="1 2">
    <name type="scientific">Stephania yunnanensis</name>
    <dbReference type="NCBI Taxonomy" id="152371"/>
    <lineage>
        <taxon>Eukaryota</taxon>
        <taxon>Viridiplantae</taxon>
        <taxon>Streptophyta</taxon>
        <taxon>Embryophyta</taxon>
        <taxon>Tracheophyta</taxon>
        <taxon>Spermatophyta</taxon>
        <taxon>Magnoliopsida</taxon>
        <taxon>Ranunculales</taxon>
        <taxon>Menispermaceae</taxon>
        <taxon>Menispermoideae</taxon>
        <taxon>Cissampelideae</taxon>
        <taxon>Stephania</taxon>
    </lineage>
</organism>
<sequence length="51" mass="5838">MEQLKVEEVQASLLGRGRRTCALWLPLEVVAVQTLIVCSSRKGRYNLYVFI</sequence>
<comment type="caution">
    <text evidence="1">The sequence shown here is derived from an EMBL/GenBank/DDBJ whole genome shotgun (WGS) entry which is preliminary data.</text>
</comment>
<name>A0AAP0LEM7_9MAGN</name>
<keyword evidence="2" id="KW-1185">Reference proteome</keyword>
<evidence type="ECO:0000313" key="1">
    <source>
        <dbReference type="EMBL" id="KAK9169768.1"/>
    </source>
</evidence>
<protein>
    <submittedName>
        <fullName evidence="1">Uncharacterized protein</fullName>
    </submittedName>
</protein>
<reference evidence="1 2" key="1">
    <citation type="submission" date="2024-01" db="EMBL/GenBank/DDBJ databases">
        <title>Genome assemblies of Stephania.</title>
        <authorList>
            <person name="Yang L."/>
        </authorList>
    </citation>
    <scope>NUCLEOTIDE SEQUENCE [LARGE SCALE GENOMIC DNA]</scope>
    <source>
        <strain evidence="1">YNDBR</strain>
        <tissue evidence="1">Leaf</tissue>
    </source>
</reference>
<dbReference type="AlphaFoldDB" id="A0AAP0LEM7"/>
<dbReference type="Proteomes" id="UP001420932">
    <property type="component" value="Unassembled WGS sequence"/>
</dbReference>
<gene>
    <name evidence="1" type="ORF">Syun_001908</name>
</gene>
<dbReference type="EMBL" id="JBBNAF010000001">
    <property type="protein sequence ID" value="KAK9169768.1"/>
    <property type="molecule type" value="Genomic_DNA"/>
</dbReference>